<sequence>MTFEEYSEHLTTLFTTNMNKVPIPWVISNKLSEKITLSGEMKPFYGATTVIKLSEQDKSACIAIRNRLFAKHGNCFAKLETDTYHLTIHALSNVYNVAKDDELIRQRIRDIEPMVEAAFRLFAKQYGRDKIRMKALGVGTSGKDIIGLKYVPCEESDYAILIDLFNILEKVYPLGEFFVPHVSFGYFQIRDYRDGEITALYETLNQLNSEMDLTIELDVSELVYQHHYHMNDFRDIFRVKDY</sequence>
<name>A0A3D9I2T9_9BACL</name>
<evidence type="ECO:0000313" key="1">
    <source>
        <dbReference type="EMBL" id="RED55960.1"/>
    </source>
</evidence>
<dbReference type="OrthoDB" id="2597910at2"/>
<organism evidence="1 2">
    <name type="scientific">Cohnella lupini</name>
    <dbReference type="NCBI Taxonomy" id="1294267"/>
    <lineage>
        <taxon>Bacteria</taxon>
        <taxon>Bacillati</taxon>
        <taxon>Bacillota</taxon>
        <taxon>Bacilli</taxon>
        <taxon>Bacillales</taxon>
        <taxon>Paenibacillaceae</taxon>
        <taxon>Cohnella</taxon>
    </lineage>
</organism>
<dbReference type="AlphaFoldDB" id="A0A3D9I2T9"/>
<keyword evidence="2" id="KW-1185">Reference proteome</keyword>
<dbReference type="InterPro" id="IPR009097">
    <property type="entry name" value="Cyclic_Pdiesterase"/>
</dbReference>
<dbReference type="Proteomes" id="UP000256869">
    <property type="component" value="Unassembled WGS sequence"/>
</dbReference>
<comment type="caution">
    <text evidence="1">The sequence shown here is derived from an EMBL/GenBank/DDBJ whole genome shotgun (WGS) entry which is preliminary data.</text>
</comment>
<dbReference type="SUPFAM" id="SSF55144">
    <property type="entry name" value="LigT-like"/>
    <property type="match status" value="1"/>
</dbReference>
<evidence type="ECO:0000313" key="2">
    <source>
        <dbReference type="Proteomes" id="UP000256869"/>
    </source>
</evidence>
<proteinExistence type="predicted"/>
<dbReference type="RefSeq" id="WP_115994562.1">
    <property type="nucleotide sequence ID" value="NZ_QRDY01000015.1"/>
</dbReference>
<gene>
    <name evidence="1" type="ORF">DFP95_11523</name>
</gene>
<evidence type="ECO:0008006" key="3">
    <source>
        <dbReference type="Google" id="ProtNLM"/>
    </source>
</evidence>
<accession>A0A3D9I2T9</accession>
<dbReference type="Gene3D" id="3.90.1140.10">
    <property type="entry name" value="Cyclic phosphodiesterase"/>
    <property type="match status" value="1"/>
</dbReference>
<dbReference type="EMBL" id="QRDY01000015">
    <property type="protein sequence ID" value="RED55960.1"/>
    <property type="molecule type" value="Genomic_DNA"/>
</dbReference>
<protein>
    <recommendedName>
        <fullName evidence="3">2'-5' RNA ligase superfamily protein</fullName>
    </recommendedName>
</protein>
<reference evidence="1 2" key="1">
    <citation type="submission" date="2018-07" db="EMBL/GenBank/DDBJ databases">
        <title>Genomic Encyclopedia of Type Strains, Phase III (KMG-III): the genomes of soil and plant-associated and newly described type strains.</title>
        <authorList>
            <person name="Whitman W."/>
        </authorList>
    </citation>
    <scope>NUCLEOTIDE SEQUENCE [LARGE SCALE GENOMIC DNA]</scope>
    <source>
        <strain evidence="1 2">CECT 8236</strain>
    </source>
</reference>